<comment type="caution">
    <text evidence="2">The sequence shown here is derived from an EMBL/GenBank/DDBJ whole genome shotgun (WGS) entry which is preliminary data.</text>
</comment>
<dbReference type="AlphaFoldDB" id="A0A7W7PXC9"/>
<accession>A0A7W7PXC9</accession>
<dbReference type="SUPFAM" id="SSF54427">
    <property type="entry name" value="NTF2-like"/>
    <property type="match status" value="1"/>
</dbReference>
<proteinExistence type="predicted"/>
<dbReference type="GO" id="GO:0016853">
    <property type="term" value="F:isomerase activity"/>
    <property type="evidence" value="ECO:0007669"/>
    <property type="project" value="UniProtKB-KW"/>
</dbReference>
<dbReference type="Gene3D" id="3.10.450.50">
    <property type="match status" value="1"/>
</dbReference>
<dbReference type="Pfam" id="PF12680">
    <property type="entry name" value="SnoaL_2"/>
    <property type="match status" value="1"/>
</dbReference>
<dbReference type="InterPro" id="IPR009959">
    <property type="entry name" value="Cyclase_SnoaL-like"/>
</dbReference>
<name>A0A7W7PXC9_9ACTN</name>
<dbReference type="InterPro" id="IPR032710">
    <property type="entry name" value="NTF2-like_dom_sf"/>
</dbReference>
<dbReference type="InterPro" id="IPR037401">
    <property type="entry name" value="SnoaL-like"/>
</dbReference>
<feature type="domain" description="SnoaL-like" evidence="1">
    <location>
        <begin position="12"/>
        <end position="122"/>
    </location>
</feature>
<keyword evidence="3" id="KW-1185">Reference proteome</keyword>
<keyword evidence="2" id="KW-0413">Isomerase</keyword>
<evidence type="ECO:0000259" key="1">
    <source>
        <dbReference type="Pfam" id="PF12680"/>
    </source>
</evidence>
<protein>
    <submittedName>
        <fullName evidence="2">Ketosteroid isomerase-like protein</fullName>
    </submittedName>
</protein>
<dbReference type="RefSeq" id="WP_184828822.1">
    <property type="nucleotide sequence ID" value="NZ_BMTI01000013.1"/>
</dbReference>
<evidence type="ECO:0000313" key="2">
    <source>
        <dbReference type="EMBL" id="MBB4903052.1"/>
    </source>
</evidence>
<gene>
    <name evidence="2" type="ORF">FHS37_007149</name>
</gene>
<dbReference type="PANTHER" id="PTHR38436:SF1">
    <property type="entry name" value="ESTER CYCLASE"/>
    <property type="match status" value="1"/>
</dbReference>
<dbReference type="EMBL" id="JACHJI010000022">
    <property type="protein sequence ID" value="MBB4903052.1"/>
    <property type="molecule type" value="Genomic_DNA"/>
</dbReference>
<organism evidence="2 3">
    <name type="scientific">Streptomyces griseomycini</name>
    <dbReference type="NCBI Taxonomy" id="66895"/>
    <lineage>
        <taxon>Bacteria</taxon>
        <taxon>Bacillati</taxon>
        <taxon>Actinomycetota</taxon>
        <taxon>Actinomycetes</taxon>
        <taxon>Kitasatosporales</taxon>
        <taxon>Streptomycetaceae</taxon>
        <taxon>Streptomyces</taxon>
    </lineage>
</organism>
<dbReference type="PANTHER" id="PTHR38436">
    <property type="entry name" value="POLYKETIDE CYCLASE SNOAL-LIKE DOMAIN"/>
    <property type="match status" value="1"/>
</dbReference>
<sequence>MGQAREVMDRLTEAVTTARDLEALAELFAEDAVALTPEAGELHGRDEIVEYWRQITTAIPDARFESVSAYEIGDTAVDEGYFSGRNTGPVQAPDGRTLPATQKAVRIRGVDIATVADGRIIDYRLYFDQWTFLEQLGLLPEPSS</sequence>
<evidence type="ECO:0000313" key="3">
    <source>
        <dbReference type="Proteomes" id="UP000579523"/>
    </source>
</evidence>
<dbReference type="GO" id="GO:0030638">
    <property type="term" value="P:polyketide metabolic process"/>
    <property type="evidence" value="ECO:0007669"/>
    <property type="project" value="InterPro"/>
</dbReference>
<dbReference type="Proteomes" id="UP000579523">
    <property type="component" value="Unassembled WGS sequence"/>
</dbReference>
<reference evidence="2 3" key="1">
    <citation type="submission" date="2020-08" db="EMBL/GenBank/DDBJ databases">
        <title>Genomic Encyclopedia of Type Strains, Phase III (KMG-III): the genomes of soil and plant-associated and newly described type strains.</title>
        <authorList>
            <person name="Whitman W."/>
        </authorList>
    </citation>
    <scope>NUCLEOTIDE SEQUENCE [LARGE SCALE GENOMIC DNA]</scope>
    <source>
        <strain evidence="2 3">CECT 3273</strain>
    </source>
</reference>